<dbReference type="GO" id="GO:0015562">
    <property type="term" value="F:efflux transmembrane transporter activity"/>
    <property type="evidence" value="ECO:0007669"/>
    <property type="project" value="TreeGrafter"/>
</dbReference>
<evidence type="ECO:0000256" key="2">
    <source>
        <dbReference type="SAM" id="Coils"/>
    </source>
</evidence>
<keyword evidence="6" id="KW-1185">Reference proteome</keyword>
<dbReference type="PANTHER" id="PTHR30469:SF20">
    <property type="entry name" value="EFFLUX RND TRANSPORTER PERIPLASMIC ADAPTOR SUBUNIT"/>
    <property type="match status" value="1"/>
</dbReference>
<gene>
    <name evidence="5" type="ORF">SAMN02745752_02407</name>
</gene>
<sequence>MKALLLLPASLLLASLLLASLLVGCSPSEAQMGQAASLTSVRVETLGELAPSVNRRFVGRVDAVSSVDLSFQVGGRLTELPVQQGRLLPKGSLLAALDPADYQLALSQAEVQLAQARRDLERKRSLLENNSVSRAVVEEAEDQLRLAQLNVDSAGRNLSYTRIEAPYDLLVTRRLVDRFVNLQAGTPVVRVQDVTEYRVHISVPEDLVRLVSNPDQVRAELLLPGNEQQRLLLEYREHATEPDQVVQTYQVTYGFQRPEGLNLLPGMTATVLVTAGPQLLARDQLDIPVAALSSTPDGRHFVWIFDPESGEVRRRQIQVGDVSGDRVAVHSGLLAGEQIITAGTSRLREGMRVRPFSQF</sequence>
<feature type="domain" description="Multidrug resistance protein MdtA-like C-terminal permuted SH3" evidence="4">
    <location>
        <begin position="287"/>
        <end position="345"/>
    </location>
</feature>
<evidence type="ECO:0000256" key="1">
    <source>
        <dbReference type="ARBA" id="ARBA00009477"/>
    </source>
</evidence>
<dbReference type="Gene3D" id="2.40.30.170">
    <property type="match status" value="1"/>
</dbReference>
<dbReference type="Gene3D" id="2.40.420.20">
    <property type="match status" value="1"/>
</dbReference>
<dbReference type="PROSITE" id="PS51257">
    <property type="entry name" value="PROKAR_LIPOPROTEIN"/>
    <property type="match status" value="1"/>
</dbReference>
<dbReference type="AlphaFoldDB" id="A0A1K1YVL2"/>
<evidence type="ECO:0000256" key="3">
    <source>
        <dbReference type="SAM" id="SignalP"/>
    </source>
</evidence>
<comment type="similarity">
    <text evidence="1">Belongs to the membrane fusion protein (MFP) (TC 8.A.1) family.</text>
</comment>
<proteinExistence type="inferred from homology"/>
<reference evidence="5 6" key="1">
    <citation type="submission" date="2016-11" db="EMBL/GenBank/DDBJ databases">
        <authorList>
            <person name="Jaros S."/>
            <person name="Januszkiewicz K."/>
            <person name="Wedrychowicz H."/>
        </authorList>
    </citation>
    <scope>NUCLEOTIDE SEQUENCE [LARGE SCALE GENOMIC DNA]</scope>
    <source>
        <strain evidence="5 6">DSM 21637</strain>
    </source>
</reference>
<dbReference type="NCBIfam" id="TIGR01730">
    <property type="entry name" value="RND_mfp"/>
    <property type="match status" value="1"/>
</dbReference>
<dbReference type="Gene3D" id="2.40.50.100">
    <property type="match status" value="1"/>
</dbReference>
<organism evidence="5 6">
    <name type="scientific">Marinospirillum alkaliphilum DSM 21637</name>
    <dbReference type="NCBI Taxonomy" id="1122209"/>
    <lineage>
        <taxon>Bacteria</taxon>
        <taxon>Pseudomonadati</taxon>
        <taxon>Pseudomonadota</taxon>
        <taxon>Gammaproteobacteria</taxon>
        <taxon>Oceanospirillales</taxon>
        <taxon>Oceanospirillaceae</taxon>
        <taxon>Marinospirillum</taxon>
    </lineage>
</organism>
<feature type="chain" id="PRO_5013063458" evidence="3">
    <location>
        <begin position="31"/>
        <end position="359"/>
    </location>
</feature>
<dbReference type="SUPFAM" id="SSF111369">
    <property type="entry name" value="HlyD-like secretion proteins"/>
    <property type="match status" value="1"/>
</dbReference>
<dbReference type="STRING" id="1122209.SAMN02745752_02407"/>
<dbReference type="OrthoDB" id="1185083at2"/>
<feature type="coiled-coil region" evidence="2">
    <location>
        <begin position="106"/>
        <end position="157"/>
    </location>
</feature>
<accession>A0A1K1YVL2</accession>
<dbReference type="GO" id="GO:1990281">
    <property type="term" value="C:efflux pump complex"/>
    <property type="evidence" value="ECO:0007669"/>
    <property type="project" value="TreeGrafter"/>
</dbReference>
<dbReference type="InterPro" id="IPR058627">
    <property type="entry name" value="MdtA-like_C"/>
</dbReference>
<dbReference type="Proteomes" id="UP000182350">
    <property type="component" value="Unassembled WGS sequence"/>
</dbReference>
<name>A0A1K1YVL2_9GAMM</name>
<dbReference type="RefSeq" id="WP_072326746.1">
    <property type="nucleotide sequence ID" value="NZ_FPJW01000009.1"/>
</dbReference>
<dbReference type="EMBL" id="FPJW01000009">
    <property type="protein sequence ID" value="SFX65847.1"/>
    <property type="molecule type" value="Genomic_DNA"/>
</dbReference>
<dbReference type="InterPro" id="IPR006143">
    <property type="entry name" value="RND_pump_MFP"/>
</dbReference>
<keyword evidence="3" id="KW-0732">Signal</keyword>
<dbReference type="Gene3D" id="1.10.287.470">
    <property type="entry name" value="Helix hairpin bin"/>
    <property type="match status" value="1"/>
</dbReference>
<evidence type="ECO:0000313" key="6">
    <source>
        <dbReference type="Proteomes" id="UP000182350"/>
    </source>
</evidence>
<keyword evidence="2" id="KW-0175">Coiled coil</keyword>
<dbReference type="Pfam" id="PF25967">
    <property type="entry name" value="RND-MFP_C"/>
    <property type="match status" value="1"/>
</dbReference>
<dbReference type="PANTHER" id="PTHR30469">
    <property type="entry name" value="MULTIDRUG RESISTANCE PROTEIN MDTA"/>
    <property type="match status" value="1"/>
</dbReference>
<feature type="signal peptide" evidence="3">
    <location>
        <begin position="1"/>
        <end position="30"/>
    </location>
</feature>
<protein>
    <submittedName>
        <fullName evidence="5">RND family efflux transporter, MFP subunit</fullName>
    </submittedName>
</protein>
<evidence type="ECO:0000313" key="5">
    <source>
        <dbReference type="EMBL" id="SFX65847.1"/>
    </source>
</evidence>
<evidence type="ECO:0000259" key="4">
    <source>
        <dbReference type="Pfam" id="PF25967"/>
    </source>
</evidence>